<dbReference type="PANTHER" id="PTHR23101:SF25">
    <property type="entry name" value="GTPASE-ACTIVATING PROTEIN AND VPS9 DOMAIN-CONTAINING PROTEIN 1"/>
    <property type="match status" value="1"/>
</dbReference>
<accession>A0A316U5H6</accession>
<dbReference type="Proteomes" id="UP000245942">
    <property type="component" value="Unassembled WGS sequence"/>
</dbReference>
<feature type="region of interest" description="Disordered" evidence="1">
    <location>
        <begin position="715"/>
        <end position="892"/>
    </location>
</feature>
<sequence length="1010" mass="107427">MATSGDDGKSQMRVIEDTQVEGTSEDVPTSTLAAIPNPTVPPLDTESSAATATTAEGAVEAEPLASVASNSSQSEKLPGETLESAETSTSDPSVPLPAASPAIGASTALEESDVSTQAQKHQKLGSESVPYRPDQEGEKGIDSTVQNTNEELVAGDAQEKAIMGAEQESLPDPVDDLTASLDKSTLSTNDHESVASTSAAPRDEHSALTQQVVLSPPTQPEAKEDLASQASHPGHDQQVNDRDGQGSAGTAAPEEPIPPVPQKENALPAPPQTGIEAESGPSRAVLHSIATPVASGEHLDVSRSFAVDERASTSSSAQPIIEKPAPATPAKGDGTRLRNTSSAGIKIGKGPPPTTNPQEEKPFDFNIFLDQMKDPSARGVGEYVRSFIKGFAKKPYRTQDQIKLIFDFLDFISVKMQQCSVWSNVSETDFENAKEAMEKLVMNRLYGFTFTPAVAKEGKWTPQTDDLERDRVLKERIELFDWVTEEHLDVPKGEHSKGFVDFAIQELLKINHYKAPRDKLICILNCCKVIFGLIRHLSSEESADNFIPILILVVLKANPEHLISNVEYIGRFRNPDKLSSEAGYYLSSLMGATAFIETMDYSTLSNISQEDFERNVELAVQKIGTQPRTENVASAGTLAPAPRVPHSRSVSASDPHAPPAAGEEAARTLPGAAGQAPNFAEDTKAFFQRTGEAARMGFTNSVGKPIGALGKLFGESLDGIRTPPNPDMSAPGSAGAQTPNRADSPGPSASPGVRKSVFGGFFGADQQQQQQQARSVSGFNPASWSRGLKGVNDEDEPQTPSMTDARQGPFSSLVRNPVYSDAVPPSRKIGQAPDAPKARKGIPQRGDSIDPFNYPDISSGSSSTGVNSSPGIGTPSDGSDDEGDGDESALQRARRRLPDLGAFVPFLSADSPAPGNPPQASRSAYQHQQHLTRGPNQARPAHLGESSFLQPSSDPAAPSSGGRPGSPNLADLSADVERVHEEQMEAGVETLANVFPDTEEEVRRMVLEAW</sequence>
<dbReference type="GO" id="GO:0031267">
    <property type="term" value="F:small GTPase binding"/>
    <property type="evidence" value="ECO:0007669"/>
    <property type="project" value="TreeGrafter"/>
</dbReference>
<evidence type="ECO:0000256" key="1">
    <source>
        <dbReference type="SAM" id="MobiDB-lite"/>
    </source>
</evidence>
<evidence type="ECO:0000313" key="4">
    <source>
        <dbReference type="Proteomes" id="UP000245942"/>
    </source>
</evidence>
<evidence type="ECO:0000259" key="2">
    <source>
        <dbReference type="PROSITE" id="PS51205"/>
    </source>
</evidence>
<feature type="compositionally biased region" description="Low complexity" evidence="1">
    <location>
        <begin position="951"/>
        <end position="967"/>
    </location>
</feature>
<proteinExistence type="predicted"/>
<dbReference type="GO" id="GO:0005829">
    <property type="term" value="C:cytosol"/>
    <property type="evidence" value="ECO:0007669"/>
    <property type="project" value="TreeGrafter"/>
</dbReference>
<name>A0A316U5H6_9BASI</name>
<dbReference type="SMART" id="SM00167">
    <property type="entry name" value="VPS9"/>
    <property type="match status" value="1"/>
</dbReference>
<dbReference type="AlphaFoldDB" id="A0A316U5H6"/>
<feature type="compositionally biased region" description="Polar residues" evidence="1">
    <location>
        <begin position="798"/>
        <end position="814"/>
    </location>
</feature>
<dbReference type="PROSITE" id="PS51205">
    <property type="entry name" value="VPS9"/>
    <property type="match status" value="1"/>
</dbReference>
<dbReference type="InterPro" id="IPR041545">
    <property type="entry name" value="DUF5601"/>
</dbReference>
<dbReference type="PANTHER" id="PTHR23101">
    <property type="entry name" value="RAB GDP/GTP EXCHANGE FACTOR"/>
    <property type="match status" value="1"/>
</dbReference>
<dbReference type="Gene3D" id="1.20.1050.80">
    <property type="entry name" value="VPS9 domain"/>
    <property type="match status" value="1"/>
</dbReference>
<dbReference type="STRING" id="1684307.A0A316U5H6"/>
<feature type="compositionally biased region" description="Basic and acidic residues" evidence="1">
    <location>
        <begin position="1"/>
        <end position="16"/>
    </location>
</feature>
<feature type="compositionally biased region" description="Low complexity" evidence="1">
    <location>
        <begin position="858"/>
        <end position="871"/>
    </location>
</feature>
<feature type="compositionally biased region" description="Polar residues" evidence="1">
    <location>
        <begin position="20"/>
        <end position="32"/>
    </location>
</feature>
<dbReference type="EMBL" id="KZ819329">
    <property type="protein sequence ID" value="PWN20088.1"/>
    <property type="molecule type" value="Genomic_DNA"/>
</dbReference>
<dbReference type="InterPro" id="IPR037191">
    <property type="entry name" value="VPS9_dom_sf"/>
</dbReference>
<dbReference type="InterPro" id="IPR003123">
    <property type="entry name" value="VPS9"/>
</dbReference>
<feature type="compositionally biased region" description="Polar residues" evidence="1">
    <location>
        <begin position="181"/>
        <end position="199"/>
    </location>
</feature>
<dbReference type="GO" id="GO:0016192">
    <property type="term" value="P:vesicle-mediated transport"/>
    <property type="evidence" value="ECO:0007669"/>
    <property type="project" value="InterPro"/>
</dbReference>
<dbReference type="Gene3D" id="1.10.246.120">
    <property type="match status" value="1"/>
</dbReference>
<gene>
    <name evidence="3" type="ORF">BCV69DRAFT_313285</name>
</gene>
<dbReference type="OrthoDB" id="300289at2759"/>
<feature type="domain" description="VPS9" evidence="2">
    <location>
        <begin position="467"/>
        <end position="605"/>
    </location>
</feature>
<feature type="region of interest" description="Disordered" evidence="1">
    <location>
        <begin position="905"/>
        <end position="974"/>
    </location>
</feature>
<dbReference type="GO" id="GO:0005085">
    <property type="term" value="F:guanyl-nucleotide exchange factor activity"/>
    <property type="evidence" value="ECO:0007669"/>
    <property type="project" value="InterPro"/>
</dbReference>
<dbReference type="Pfam" id="PF18151">
    <property type="entry name" value="DUF5601"/>
    <property type="match status" value="1"/>
</dbReference>
<feature type="compositionally biased region" description="Polar residues" evidence="1">
    <location>
        <begin position="918"/>
        <end position="935"/>
    </location>
</feature>
<reference evidence="3 4" key="1">
    <citation type="journal article" date="2018" name="Mol. Biol. Evol.">
        <title>Broad Genomic Sampling Reveals a Smut Pathogenic Ancestry of the Fungal Clade Ustilaginomycotina.</title>
        <authorList>
            <person name="Kijpornyongpan T."/>
            <person name="Mondo S.J."/>
            <person name="Barry K."/>
            <person name="Sandor L."/>
            <person name="Lee J."/>
            <person name="Lipzen A."/>
            <person name="Pangilinan J."/>
            <person name="LaButti K."/>
            <person name="Hainaut M."/>
            <person name="Henrissat B."/>
            <person name="Grigoriev I.V."/>
            <person name="Spatafora J.W."/>
            <person name="Aime M.C."/>
        </authorList>
    </citation>
    <scope>NUCLEOTIDE SEQUENCE [LARGE SCALE GENOMIC DNA]</scope>
    <source>
        <strain evidence="3 4">MCA 4718</strain>
    </source>
</reference>
<dbReference type="InterPro" id="IPR045046">
    <property type="entry name" value="Vps9-like"/>
</dbReference>
<feature type="compositionally biased region" description="Acidic residues" evidence="1">
    <location>
        <begin position="878"/>
        <end position="887"/>
    </location>
</feature>
<organism evidence="3 4">
    <name type="scientific">Pseudomicrostroma glucosiphilum</name>
    <dbReference type="NCBI Taxonomy" id="1684307"/>
    <lineage>
        <taxon>Eukaryota</taxon>
        <taxon>Fungi</taxon>
        <taxon>Dikarya</taxon>
        <taxon>Basidiomycota</taxon>
        <taxon>Ustilaginomycotina</taxon>
        <taxon>Exobasidiomycetes</taxon>
        <taxon>Microstromatales</taxon>
        <taxon>Microstromatales incertae sedis</taxon>
        <taxon>Pseudomicrostroma</taxon>
    </lineage>
</organism>
<dbReference type="GO" id="GO:0030139">
    <property type="term" value="C:endocytic vesicle"/>
    <property type="evidence" value="ECO:0007669"/>
    <property type="project" value="TreeGrafter"/>
</dbReference>
<evidence type="ECO:0000313" key="3">
    <source>
        <dbReference type="EMBL" id="PWN20088.1"/>
    </source>
</evidence>
<keyword evidence="4" id="KW-1185">Reference proteome</keyword>
<feature type="compositionally biased region" description="Low complexity" evidence="1">
    <location>
        <begin position="45"/>
        <end position="62"/>
    </location>
</feature>
<protein>
    <recommendedName>
        <fullName evidence="2">VPS9 domain-containing protein</fullName>
    </recommendedName>
</protein>
<feature type="compositionally biased region" description="Basic and acidic residues" evidence="1">
    <location>
        <begin position="233"/>
        <end position="244"/>
    </location>
</feature>
<dbReference type="GeneID" id="37016750"/>
<feature type="compositionally biased region" description="Polar residues" evidence="1">
    <location>
        <begin position="773"/>
        <end position="783"/>
    </location>
</feature>
<feature type="region of interest" description="Disordered" evidence="1">
    <location>
        <begin position="627"/>
        <end position="676"/>
    </location>
</feature>
<dbReference type="Pfam" id="PF02204">
    <property type="entry name" value="VPS9"/>
    <property type="match status" value="1"/>
</dbReference>
<dbReference type="RefSeq" id="XP_025347248.1">
    <property type="nucleotide sequence ID" value="XM_025495016.1"/>
</dbReference>
<feature type="region of interest" description="Disordered" evidence="1">
    <location>
        <begin position="310"/>
        <end position="360"/>
    </location>
</feature>
<feature type="region of interest" description="Disordered" evidence="1">
    <location>
        <begin position="1"/>
        <end position="294"/>
    </location>
</feature>
<dbReference type="SUPFAM" id="SSF109993">
    <property type="entry name" value="VPS9 domain"/>
    <property type="match status" value="1"/>
</dbReference>